<dbReference type="InterPro" id="IPR002173">
    <property type="entry name" value="Carboh/pur_kinase_PfkB_CS"/>
</dbReference>
<dbReference type="PANTHER" id="PTHR46566">
    <property type="entry name" value="1-PHOSPHOFRUCTOKINASE-RELATED"/>
    <property type="match status" value="1"/>
</dbReference>
<dbReference type="PROSITE" id="PS00583">
    <property type="entry name" value="PFKB_KINASES_1"/>
    <property type="match status" value="1"/>
</dbReference>
<evidence type="ECO:0000313" key="8">
    <source>
        <dbReference type="EMBL" id="MBB5692638.1"/>
    </source>
</evidence>
<evidence type="ECO:0000256" key="2">
    <source>
        <dbReference type="ARBA" id="ARBA00022679"/>
    </source>
</evidence>
<evidence type="ECO:0000256" key="4">
    <source>
        <dbReference type="ARBA" id="ARBA00022777"/>
    </source>
</evidence>
<keyword evidence="4 8" id="KW-0418">Kinase</keyword>
<keyword evidence="2 6" id="KW-0808">Transferase</keyword>
<accession>A0A840XV75</accession>
<dbReference type="GO" id="GO:0003872">
    <property type="term" value="F:6-phosphofructokinase activity"/>
    <property type="evidence" value="ECO:0007669"/>
    <property type="project" value="TreeGrafter"/>
</dbReference>
<evidence type="ECO:0000256" key="3">
    <source>
        <dbReference type="ARBA" id="ARBA00022741"/>
    </source>
</evidence>
<protein>
    <recommendedName>
        <fullName evidence="6">Phosphofructokinase</fullName>
    </recommendedName>
</protein>
<dbReference type="Gene3D" id="3.40.1190.20">
    <property type="match status" value="1"/>
</dbReference>
<comment type="caution">
    <text evidence="8">The sequence shown here is derived from an EMBL/GenBank/DDBJ whole genome shotgun (WGS) entry which is preliminary data.</text>
</comment>
<dbReference type="GO" id="GO:0005829">
    <property type="term" value="C:cytosol"/>
    <property type="evidence" value="ECO:0007669"/>
    <property type="project" value="TreeGrafter"/>
</dbReference>
<evidence type="ECO:0000259" key="7">
    <source>
        <dbReference type="Pfam" id="PF00294"/>
    </source>
</evidence>
<keyword evidence="5" id="KW-0067">ATP-binding</keyword>
<name>A0A840XV75_9PROT</name>
<sequence>MPAVITTLTLNPTIDLASEAEAVRPIHKVRTSNERQDPGGGGVNVSRVVRELGGETRAVILAGGVTGHFLDELLDEAGVPRRTVPIAGRTRISQTVLDRGSGQEYRFVPEGPAVTEAEWGAALSAVAEAEPGWLVASGSLPNGVPEDFYARAIEAARARGLPFVLDTSGPALRAAVERGGIELIKPSQGEFETLAGGPLAEPGALEREAVALARSGRVRLVAVTLGRDGALLASAERSLRLPALDVPVRGAVGAGDSFLAAMTLALVRGSPPEDAFAWGVAAGAAAVSSPGTAHPRRADVVALRDRIREVPAAPAVRERA</sequence>
<dbReference type="Pfam" id="PF00294">
    <property type="entry name" value="PfkB"/>
    <property type="match status" value="1"/>
</dbReference>
<dbReference type="SUPFAM" id="SSF53613">
    <property type="entry name" value="Ribokinase-like"/>
    <property type="match status" value="1"/>
</dbReference>
<dbReference type="Proteomes" id="UP000580654">
    <property type="component" value="Unassembled WGS sequence"/>
</dbReference>
<dbReference type="InterPro" id="IPR029056">
    <property type="entry name" value="Ribokinase-like"/>
</dbReference>
<dbReference type="NCBIfam" id="TIGR03168">
    <property type="entry name" value="1-PFK"/>
    <property type="match status" value="1"/>
</dbReference>
<dbReference type="PIRSF" id="PIRSF000535">
    <property type="entry name" value="1PFK/6PFK/LacC"/>
    <property type="match status" value="1"/>
</dbReference>
<reference evidence="8 9" key="1">
    <citation type="submission" date="2020-08" db="EMBL/GenBank/DDBJ databases">
        <title>Genomic Encyclopedia of Type Strains, Phase IV (KMG-IV): sequencing the most valuable type-strain genomes for metagenomic binning, comparative biology and taxonomic classification.</title>
        <authorList>
            <person name="Goeker M."/>
        </authorList>
    </citation>
    <scope>NUCLEOTIDE SEQUENCE [LARGE SCALE GENOMIC DNA]</scope>
    <source>
        <strain evidence="8 9">DSM 25622</strain>
    </source>
</reference>
<dbReference type="PANTHER" id="PTHR46566:SF2">
    <property type="entry name" value="ATP-DEPENDENT 6-PHOSPHOFRUCTOKINASE ISOZYME 2"/>
    <property type="match status" value="1"/>
</dbReference>
<dbReference type="InterPro" id="IPR017583">
    <property type="entry name" value="Tagatose/fructose_Pkinase"/>
</dbReference>
<dbReference type="CDD" id="cd01164">
    <property type="entry name" value="FruK_PfkB_like"/>
    <property type="match status" value="1"/>
</dbReference>
<dbReference type="EMBL" id="JACIJD010000002">
    <property type="protein sequence ID" value="MBB5692638.1"/>
    <property type="molecule type" value="Genomic_DNA"/>
</dbReference>
<evidence type="ECO:0000313" key="9">
    <source>
        <dbReference type="Proteomes" id="UP000580654"/>
    </source>
</evidence>
<organism evidence="8 9">
    <name type="scientific">Muricoccus pecuniae</name>
    <dbReference type="NCBI Taxonomy" id="693023"/>
    <lineage>
        <taxon>Bacteria</taxon>
        <taxon>Pseudomonadati</taxon>
        <taxon>Pseudomonadota</taxon>
        <taxon>Alphaproteobacteria</taxon>
        <taxon>Acetobacterales</taxon>
        <taxon>Roseomonadaceae</taxon>
        <taxon>Muricoccus</taxon>
    </lineage>
</organism>
<proteinExistence type="inferred from homology"/>
<gene>
    <name evidence="8" type="ORF">FHS87_000653</name>
</gene>
<feature type="domain" description="Carbohydrate kinase PfkB" evidence="7">
    <location>
        <begin position="14"/>
        <end position="295"/>
    </location>
</feature>
<dbReference type="GO" id="GO:0005524">
    <property type="term" value="F:ATP binding"/>
    <property type="evidence" value="ECO:0007669"/>
    <property type="project" value="UniProtKB-KW"/>
</dbReference>
<evidence type="ECO:0000256" key="6">
    <source>
        <dbReference type="PIRNR" id="PIRNR000535"/>
    </source>
</evidence>
<evidence type="ECO:0000256" key="1">
    <source>
        <dbReference type="ARBA" id="ARBA00010688"/>
    </source>
</evidence>
<dbReference type="InterPro" id="IPR011611">
    <property type="entry name" value="PfkB_dom"/>
</dbReference>
<dbReference type="AlphaFoldDB" id="A0A840XV75"/>
<keyword evidence="9" id="KW-1185">Reference proteome</keyword>
<evidence type="ECO:0000256" key="5">
    <source>
        <dbReference type="ARBA" id="ARBA00022840"/>
    </source>
</evidence>
<dbReference type="RefSeq" id="WP_184513790.1">
    <property type="nucleotide sequence ID" value="NZ_JACIJD010000002.1"/>
</dbReference>
<comment type="similarity">
    <text evidence="1 6">Belongs to the carbohydrate kinase PfkB family.</text>
</comment>
<keyword evidence="3" id="KW-0547">Nucleotide-binding</keyword>